<evidence type="ECO:0000313" key="2">
    <source>
        <dbReference type="EMBL" id="RDD62689.1"/>
    </source>
</evidence>
<dbReference type="AlphaFoldDB" id="A0A369TBK4"/>
<protein>
    <submittedName>
        <fullName evidence="2">Flp pilus assembly protein CpaB</fullName>
    </submittedName>
</protein>
<dbReference type="InterPro" id="IPR031571">
    <property type="entry name" value="RcpC_dom"/>
</dbReference>
<reference evidence="2 3" key="1">
    <citation type="submission" date="2018-07" db="EMBL/GenBank/DDBJ databases">
        <title>Venubactetium sediminum gen. nov., sp. nov., isolated from a marine solar saltern.</title>
        <authorList>
            <person name="Wang S."/>
        </authorList>
    </citation>
    <scope>NUCLEOTIDE SEQUENCE [LARGE SCALE GENOMIC DNA]</scope>
    <source>
        <strain evidence="2 3">WD2A32</strain>
    </source>
</reference>
<evidence type="ECO:0000259" key="1">
    <source>
        <dbReference type="SMART" id="SM00858"/>
    </source>
</evidence>
<comment type="caution">
    <text evidence="2">The sequence shown here is derived from an EMBL/GenBank/DDBJ whole genome shotgun (WGS) entry which is preliminary data.</text>
</comment>
<accession>A0A369TBK4</accession>
<dbReference type="Pfam" id="PF08666">
    <property type="entry name" value="SAF"/>
    <property type="match status" value="1"/>
</dbReference>
<dbReference type="InterPro" id="IPR013974">
    <property type="entry name" value="SAF"/>
</dbReference>
<dbReference type="Proteomes" id="UP000253941">
    <property type="component" value="Unassembled WGS sequence"/>
</dbReference>
<evidence type="ECO:0000313" key="3">
    <source>
        <dbReference type="Proteomes" id="UP000253941"/>
    </source>
</evidence>
<dbReference type="SMART" id="SM00858">
    <property type="entry name" value="SAF"/>
    <property type="match status" value="1"/>
</dbReference>
<dbReference type="Pfam" id="PF16976">
    <property type="entry name" value="RcpC"/>
    <property type="match status" value="1"/>
</dbReference>
<dbReference type="InterPro" id="IPR017592">
    <property type="entry name" value="Pilus_assmbl_Flp-typ_CpaB"/>
</dbReference>
<organism evidence="2 3">
    <name type="scientific">Ferruginivarius sediminum</name>
    <dbReference type="NCBI Taxonomy" id="2661937"/>
    <lineage>
        <taxon>Bacteria</taxon>
        <taxon>Pseudomonadati</taxon>
        <taxon>Pseudomonadota</taxon>
        <taxon>Alphaproteobacteria</taxon>
        <taxon>Rhodospirillales</taxon>
        <taxon>Rhodospirillaceae</taxon>
        <taxon>Ferruginivarius</taxon>
    </lineage>
</organism>
<keyword evidence="3" id="KW-1185">Reference proteome</keyword>
<gene>
    <name evidence="2" type="primary">cpaB</name>
    <name evidence="2" type="ORF">DRB17_05880</name>
</gene>
<name>A0A369TBK4_9PROT</name>
<feature type="domain" description="SAF" evidence="1">
    <location>
        <begin position="48"/>
        <end position="114"/>
    </location>
</feature>
<dbReference type="CDD" id="cd11614">
    <property type="entry name" value="SAF_CpaB_FlgA_like"/>
    <property type="match status" value="1"/>
</dbReference>
<sequence>MRLRFLVLIVLSLVVAGGAAYMTQTYLRSEREAMAKPTPEPEPRELSTKVLVAASDLAAGTILNKSHLRWQPWPEEGVTDTYIVKQANPDHKVEGAVVRQSLARGEPLTEMRIVRPGDRGFLAAMLTPGKRAISVPVNATSGISGLVFPGDRVDIVLTHTVDKEQSTTGSKRQASETVLHDIRVLALDQRTDDQDGKRIVAKTATVEVTPKQAEKVSLAKQLGNLSLVLRPVARDGEPDTKGLTFTVDSEISAVVGTPRRRATGPKVKVVRGGETEELSF</sequence>
<dbReference type="RefSeq" id="WP_114581264.1">
    <property type="nucleotide sequence ID" value="NZ_QPMH01000004.1"/>
</dbReference>
<dbReference type="EMBL" id="QPMH01000004">
    <property type="protein sequence ID" value="RDD62689.1"/>
    <property type="molecule type" value="Genomic_DNA"/>
</dbReference>
<proteinExistence type="predicted"/>
<dbReference type="NCBIfam" id="TIGR03177">
    <property type="entry name" value="pilus_cpaB"/>
    <property type="match status" value="1"/>
</dbReference>